<dbReference type="RefSeq" id="WP_224454149.1">
    <property type="nucleotide sequence ID" value="NZ_BAAAGG010000005.1"/>
</dbReference>
<accession>A0ABN1K8Y6</accession>
<feature type="transmembrane region" description="Helical" evidence="3">
    <location>
        <begin position="52"/>
        <end position="69"/>
    </location>
</feature>
<dbReference type="Pfam" id="PF13174">
    <property type="entry name" value="TPR_6"/>
    <property type="match status" value="2"/>
</dbReference>
<feature type="repeat" description="TPR" evidence="1">
    <location>
        <begin position="169"/>
        <end position="202"/>
    </location>
</feature>
<dbReference type="InterPro" id="IPR011990">
    <property type="entry name" value="TPR-like_helical_dom_sf"/>
</dbReference>
<evidence type="ECO:0008006" key="6">
    <source>
        <dbReference type="Google" id="ProtNLM"/>
    </source>
</evidence>
<keyword evidence="3" id="KW-1133">Transmembrane helix</keyword>
<evidence type="ECO:0000256" key="2">
    <source>
        <dbReference type="SAM" id="MobiDB-lite"/>
    </source>
</evidence>
<name>A0ABN1K8Y6_9FLAO</name>
<dbReference type="SUPFAM" id="SSF48452">
    <property type="entry name" value="TPR-like"/>
    <property type="match status" value="1"/>
</dbReference>
<evidence type="ECO:0000256" key="3">
    <source>
        <dbReference type="SAM" id="Phobius"/>
    </source>
</evidence>
<keyword evidence="5" id="KW-1185">Reference proteome</keyword>
<feature type="region of interest" description="Disordered" evidence="2">
    <location>
        <begin position="1"/>
        <end position="27"/>
    </location>
</feature>
<dbReference type="PROSITE" id="PS50005">
    <property type="entry name" value="TPR"/>
    <property type="match status" value="1"/>
</dbReference>
<evidence type="ECO:0000313" key="5">
    <source>
        <dbReference type="Proteomes" id="UP001500185"/>
    </source>
</evidence>
<sequence length="255" mass="28014">MASYKKRGNKPNNKAEREEKIESESTTAEVFSTLDEGASSTEQFLSKYQKPIFGVIIAIAVVILAFLGYQKFIQEPNEVEAANEMNQAQQFFDSAIEASGAQQDSLFTRSLQGGNGKFGFEDIASSYSGTKAGQLANYYAGISHLNLGNYQEAIDYLDKFNVDDEILMPLAKGSIGDAFLQLDQPKEALDYFENAANLKKNEFTTPKFLLKAAITAISIGDGETAQKHLNRIKDEFPNSAEAKDADVYLGQAEVL</sequence>
<dbReference type="Gene3D" id="1.25.40.10">
    <property type="entry name" value="Tetratricopeptide repeat domain"/>
    <property type="match status" value="1"/>
</dbReference>
<keyword evidence="1" id="KW-0802">TPR repeat</keyword>
<feature type="compositionally biased region" description="Basic and acidic residues" evidence="2">
    <location>
        <begin position="13"/>
        <end position="23"/>
    </location>
</feature>
<proteinExistence type="predicted"/>
<protein>
    <recommendedName>
        <fullName evidence="6">Tetratricopeptide repeat protein</fullName>
    </recommendedName>
</protein>
<organism evidence="4 5">
    <name type="scientific">Psychroflexus lacisalsi</name>
    <dbReference type="NCBI Taxonomy" id="503928"/>
    <lineage>
        <taxon>Bacteria</taxon>
        <taxon>Pseudomonadati</taxon>
        <taxon>Bacteroidota</taxon>
        <taxon>Flavobacteriia</taxon>
        <taxon>Flavobacteriales</taxon>
        <taxon>Flavobacteriaceae</taxon>
        <taxon>Psychroflexus</taxon>
    </lineage>
</organism>
<evidence type="ECO:0000313" key="4">
    <source>
        <dbReference type="EMBL" id="GAA0758737.1"/>
    </source>
</evidence>
<comment type="caution">
    <text evidence="4">The sequence shown here is derived from an EMBL/GenBank/DDBJ whole genome shotgun (WGS) entry which is preliminary data.</text>
</comment>
<evidence type="ECO:0000256" key="1">
    <source>
        <dbReference type="PROSITE-ProRule" id="PRU00339"/>
    </source>
</evidence>
<keyword evidence="3" id="KW-0812">Transmembrane</keyword>
<keyword evidence="3" id="KW-0472">Membrane</keyword>
<dbReference type="Proteomes" id="UP001500185">
    <property type="component" value="Unassembled WGS sequence"/>
</dbReference>
<gene>
    <name evidence="4" type="ORF">GCM10009433_16240</name>
</gene>
<reference evidence="4 5" key="1">
    <citation type="journal article" date="2019" name="Int. J. Syst. Evol. Microbiol.">
        <title>The Global Catalogue of Microorganisms (GCM) 10K type strain sequencing project: providing services to taxonomists for standard genome sequencing and annotation.</title>
        <authorList>
            <consortium name="The Broad Institute Genomics Platform"/>
            <consortium name="The Broad Institute Genome Sequencing Center for Infectious Disease"/>
            <person name="Wu L."/>
            <person name="Ma J."/>
        </authorList>
    </citation>
    <scope>NUCLEOTIDE SEQUENCE [LARGE SCALE GENOMIC DNA]</scope>
    <source>
        <strain evidence="4 5">JCM 16231</strain>
    </source>
</reference>
<dbReference type="InterPro" id="IPR019734">
    <property type="entry name" value="TPR_rpt"/>
</dbReference>
<dbReference type="EMBL" id="BAAAGG010000005">
    <property type="protein sequence ID" value="GAA0758737.1"/>
    <property type="molecule type" value="Genomic_DNA"/>
</dbReference>